<comment type="caution">
    <text evidence="1">The sequence shown here is derived from an EMBL/GenBank/DDBJ whole genome shotgun (WGS) entry which is preliminary data.</text>
</comment>
<reference evidence="1 2" key="1">
    <citation type="submission" date="2020-09" db="EMBL/GenBank/DDBJ databases">
        <title>De no assembly of potato wild relative species, Solanum commersonii.</title>
        <authorList>
            <person name="Cho K."/>
        </authorList>
    </citation>
    <scope>NUCLEOTIDE SEQUENCE [LARGE SCALE GENOMIC DNA]</scope>
    <source>
        <strain evidence="1">LZ3.2</strain>
        <tissue evidence="1">Leaf</tissue>
    </source>
</reference>
<keyword evidence="2" id="KW-1185">Reference proteome</keyword>
<protein>
    <submittedName>
        <fullName evidence="1">Uncharacterized protein</fullName>
    </submittedName>
</protein>
<feature type="non-terminal residue" evidence="1">
    <location>
        <position position="1"/>
    </location>
</feature>
<sequence>AAEPSEVAPGTIIQVQCFWLVRERGRKTKTTKLIASGIGSTWVQLERVNLSPSPTHSARESEWAKAEAVLNATTWCLIEIELIRDKLLEREFTPTIV</sequence>
<gene>
    <name evidence="1" type="ORF">H5410_056706</name>
</gene>
<dbReference type="AlphaFoldDB" id="A0A9J5WN23"/>
<dbReference type="EMBL" id="JACXVP010000011">
    <property type="protein sequence ID" value="KAG5576572.1"/>
    <property type="molecule type" value="Genomic_DNA"/>
</dbReference>
<organism evidence="1 2">
    <name type="scientific">Solanum commersonii</name>
    <name type="common">Commerson's wild potato</name>
    <name type="synonym">Commerson's nightshade</name>
    <dbReference type="NCBI Taxonomy" id="4109"/>
    <lineage>
        <taxon>Eukaryota</taxon>
        <taxon>Viridiplantae</taxon>
        <taxon>Streptophyta</taxon>
        <taxon>Embryophyta</taxon>
        <taxon>Tracheophyta</taxon>
        <taxon>Spermatophyta</taxon>
        <taxon>Magnoliopsida</taxon>
        <taxon>eudicotyledons</taxon>
        <taxon>Gunneridae</taxon>
        <taxon>Pentapetalae</taxon>
        <taxon>asterids</taxon>
        <taxon>lamiids</taxon>
        <taxon>Solanales</taxon>
        <taxon>Solanaceae</taxon>
        <taxon>Solanoideae</taxon>
        <taxon>Solaneae</taxon>
        <taxon>Solanum</taxon>
    </lineage>
</organism>
<proteinExistence type="predicted"/>
<evidence type="ECO:0000313" key="1">
    <source>
        <dbReference type="EMBL" id="KAG5576572.1"/>
    </source>
</evidence>
<accession>A0A9J5WN23</accession>
<name>A0A9J5WN23_SOLCO</name>
<dbReference type="Proteomes" id="UP000824120">
    <property type="component" value="Chromosome 11"/>
</dbReference>
<evidence type="ECO:0000313" key="2">
    <source>
        <dbReference type="Proteomes" id="UP000824120"/>
    </source>
</evidence>